<evidence type="ECO:0000256" key="1">
    <source>
        <dbReference type="SAM" id="MobiDB-lite"/>
    </source>
</evidence>
<evidence type="ECO:0000313" key="2">
    <source>
        <dbReference type="EMBL" id="EKD04989.1"/>
    </source>
</evidence>
<sequence length="738" mass="77273">MDQNFIDLSKSPSIGQQSTLPTPEPAAPGPRVNYNSAVTPLFASAEFGGLNPAVSPSASILKSPPSPTSSASLGAGSGGLLSKFKLRLLRSPKRNGGIVNPKSPLLTSPTSAANARGALAPGVTLDSPGFDNVGSGESQDPTGTEELAGLGLGNFGMDSRAYRTLSGWIGYTSPVSKSAAAKAAKQQKAKASAKAKASPNLSAQSALHLARQKGHADQTETLERWRRQEEERARAKTLRESHASATSAGSSAAHIAAGAGSTSSKSPVKTNPGSSTGASPRVVSMATSSELSEEEHTTQEDHREAVHSLSLAVVSGPGVAGRLVSPVDHLTAAATAARRHRREAREDSIDATINCNKSFPTRTKPIAEPEDARRRSFDSASDVASPKMSIEVARARTMSDGIVGSSKPGTMSMVSTPTFTSPKLSFESNQMPMHSPQSSVYSSTMFNSPKLSLDNSVLFNNPNIKIKCCGSEPCVNCTRTGHTCGYLPVSEEANRLTCQRKAAAKAAKVSYRATTPGSFVQRPVPLLWSLPGLPRSHRGHSCPRSQSLLQCCLPPSLLARSPSAIHALPPQLESPWPLGRAVLVINDPPMVIVPAQSAMTHEGIYEAAEASGYATCTATPVSSTVWPASPSDPMPVTPLDKTLLNTPPRNMLPHTSNQALFQAPSGLNCAPLASPFAPSPLSWATLPNSPTLRAGPPVGHNQPQQLKQPLLGLGIGLAYVPECYSSNVGSEYLSIYGH</sequence>
<feature type="compositionally biased region" description="Low complexity" evidence="1">
    <location>
        <begin position="243"/>
        <end position="264"/>
    </location>
</feature>
<evidence type="ECO:0000313" key="3">
    <source>
        <dbReference type="Proteomes" id="UP000006757"/>
    </source>
</evidence>
<dbReference type="HOGENOM" id="CLU_376062_0_0_1"/>
<feature type="region of interest" description="Disordered" evidence="1">
    <location>
        <begin position="355"/>
        <end position="383"/>
    </location>
</feature>
<feature type="region of interest" description="Disordered" evidence="1">
    <location>
        <begin position="1"/>
        <end position="33"/>
    </location>
</feature>
<protein>
    <submittedName>
        <fullName evidence="2">Uncharacterized protein</fullName>
    </submittedName>
</protein>
<feature type="compositionally biased region" description="Polar residues" evidence="1">
    <location>
        <begin position="265"/>
        <end position="278"/>
    </location>
</feature>
<feature type="compositionally biased region" description="Basic and acidic residues" evidence="1">
    <location>
        <begin position="214"/>
        <end position="242"/>
    </location>
</feature>
<keyword evidence="3" id="KW-1185">Reference proteome</keyword>
<organism evidence="2 3">
    <name type="scientific">Trichosporon asahii var. asahii (strain CBS 8904)</name>
    <name type="common">Yeast</name>
    <dbReference type="NCBI Taxonomy" id="1220162"/>
    <lineage>
        <taxon>Eukaryota</taxon>
        <taxon>Fungi</taxon>
        <taxon>Dikarya</taxon>
        <taxon>Basidiomycota</taxon>
        <taxon>Agaricomycotina</taxon>
        <taxon>Tremellomycetes</taxon>
        <taxon>Trichosporonales</taxon>
        <taxon>Trichosporonaceae</taxon>
        <taxon>Trichosporon</taxon>
    </lineage>
</organism>
<accession>K1WVZ9</accession>
<name>K1WVZ9_TRIAC</name>
<reference evidence="2 3" key="1">
    <citation type="journal article" date="2012" name="Eukaryot. Cell">
        <title>Genome sequence of the Trichosporon asahii environmental strain CBS 8904.</title>
        <authorList>
            <person name="Yang R.Y."/>
            <person name="Li H.T."/>
            <person name="Zhu H."/>
            <person name="Zhou G.P."/>
            <person name="Wang M."/>
            <person name="Wang L."/>
        </authorList>
    </citation>
    <scope>NUCLEOTIDE SEQUENCE [LARGE SCALE GENOMIC DNA]</scope>
    <source>
        <strain evidence="2 3">CBS 8904</strain>
    </source>
</reference>
<dbReference type="eggNOG" id="ENOG502RSBM">
    <property type="taxonomic scope" value="Eukaryota"/>
</dbReference>
<feature type="region of interest" description="Disordered" evidence="1">
    <location>
        <begin position="53"/>
        <end position="77"/>
    </location>
</feature>
<feature type="compositionally biased region" description="Basic and acidic residues" evidence="1">
    <location>
        <begin position="294"/>
        <end position="303"/>
    </location>
</feature>
<proteinExistence type="predicted"/>
<dbReference type="EMBL" id="AMBO01000168">
    <property type="protein sequence ID" value="EKD04989.1"/>
    <property type="molecule type" value="Genomic_DNA"/>
</dbReference>
<feature type="region of interest" description="Disordered" evidence="1">
    <location>
        <begin position="190"/>
        <end position="303"/>
    </location>
</feature>
<comment type="caution">
    <text evidence="2">The sequence shown here is derived from an EMBL/GenBank/DDBJ whole genome shotgun (WGS) entry which is preliminary data.</text>
</comment>
<feature type="compositionally biased region" description="Basic and acidic residues" evidence="1">
    <location>
        <begin position="365"/>
        <end position="377"/>
    </location>
</feature>
<dbReference type="Proteomes" id="UP000006757">
    <property type="component" value="Unassembled WGS sequence"/>
</dbReference>
<dbReference type="STRING" id="1220162.K1WVZ9"/>
<feature type="compositionally biased region" description="Polar residues" evidence="1">
    <location>
        <begin position="10"/>
        <end position="21"/>
    </location>
</feature>
<dbReference type="AlphaFoldDB" id="K1WVZ9"/>
<feature type="region of interest" description="Disordered" evidence="1">
    <location>
        <begin position="93"/>
        <end position="112"/>
    </location>
</feature>
<gene>
    <name evidence="2" type="ORF">A1Q2_00715</name>
</gene>
<dbReference type="InParanoid" id="K1WVZ9"/>